<sequence>MLFFQLLFEQGSIVHQQVDNIQLFPVLIASELVPFVLSSPKHIHSYLLSGNGFAVLLQDGKAVILEP</sequence>
<evidence type="ECO:0000313" key="2">
    <source>
        <dbReference type="Proteomes" id="UP000029518"/>
    </source>
</evidence>
<dbReference type="Proteomes" id="UP000029518">
    <property type="component" value="Chromosome"/>
</dbReference>
<gene>
    <name evidence="1" type="ORF">PBOR_35395</name>
</gene>
<keyword evidence="2" id="KW-1185">Reference proteome</keyword>
<reference evidence="1" key="1">
    <citation type="submission" date="2014-08" db="EMBL/GenBank/DDBJ databases">
        <title>Comparative genomics of the Paenibacillus odorifer group.</title>
        <authorList>
            <person name="den Bakker H.C."/>
            <person name="Tsai Y.-C.Y.-C."/>
            <person name="Martin N."/>
            <person name="Korlach J."/>
            <person name="Wiedmann M."/>
        </authorList>
    </citation>
    <scope>NUCLEOTIDE SEQUENCE [LARGE SCALE GENOMIC DNA]</scope>
    <source>
        <strain evidence="1">DSM 13188</strain>
    </source>
</reference>
<dbReference type="HOGENOM" id="CLU_2808325_0_0_9"/>
<dbReference type="AlphaFoldDB" id="A0A089LQV1"/>
<dbReference type="KEGG" id="pbd:PBOR_35395"/>
<protein>
    <submittedName>
        <fullName evidence="1">Uncharacterized protein</fullName>
    </submittedName>
</protein>
<proteinExistence type="predicted"/>
<evidence type="ECO:0000313" key="1">
    <source>
        <dbReference type="EMBL" id="AIQ61603.1"/>
    </source>
</evidence>
<dbReference type="EMBL" id="CP009285">
    <property type="protein sequence ID" value="AIQ61603.1"/>
    <property type="molecule type" value="Genomic_DNA"/>
</dbReference>
<name>A0A089LQV1_PAEBO</name>
<organism evidence="1 2">
    <name type="scientific">Paenibacillus borealis</name>
    <dbReference type="NCBI Taxonomy" id="160799"/>
    <lineage>
        <taxon>Bacteria</taxon>
        <taxon>Bacillati</taxon>
        <taxon>Bacillota</taxon>
        <taxon>Bacilli</taxon>
        <taxon>Bacillales</taxon>
        <taxon>Paenibacillaceae</taxon>
        <taxon>Paenibacillus</taxon>
    </lineage>
</organism>
<accession>A0A089LQV1</accession>